<comment type="subcellular location">
    <subcellularLocation>
        <location evidence="1">Cell projection</location>
        <location evidence="1">Cilium</location>
    </subcellularLocation>
    <subcellularLocation>
        <location evidence="2">Cytoplasm</location>
    </subcellularLocation>
</comment>
<evidence type="ECO:0000256" key="8">
    <source>
        <dbReference type="ARBA" id="ARBA00023273"/>
    </source>
</evidence>
<dbReference type="GO" id="GO:0005930">
    <property type="term" value="C:axoneme"/>
    <property type="evidence" value="ECO:0007669"/>
    <property type="project" value="TreeGrafter"/>
</dbReference>
<dbReference type="GO" id="GO:0097546">
    <property type="term" value="C:ciliary base"/>
    <property type="evidence" value="ECO:0007669"/>
    <property type="project" value="TreeGrafter"/>
</dbReference>
<evidence type="ECO:0000313" key="12">
    <source>
        <dbReference type="EMBL" id="CEG36998.1"/>
    </source>
</evidence>
<keyword evidence="5" id="KW-0963">Cytoplasm</keyword>
<keyword evidence="13" id="KW-1185">Reference proteome</keyword>
<evidence type="ECO:0000256" key="4">
    <source>
        <dbReference type="ARBA" id="ARBA00021815"/>
    </source>
</evidence>
<reference evidence="13" key="1">
    <citation type="submission" date="2014-09" db="EMBL/GenBank/DDBJ databases">
        <authorList>
            <person name="Sharma Rahul"/>
            <person name="Thines Marco"/>
        </authorList>
    </citation>
    <scope>NUCLEOTIDE SEQUENCE [LARGE SCALE GENOMIC DNA]</scope>
</reference>
<feature type="compositionally biased region" description="Basic and acidic residues" evidence="10">
    <location>
        <begin position="20"/>
        <end position="35"/>
    </location>
</feature>
<evidence type="ECO:0000256" key="7">
    <source>
        <dbReference type="ARBA" id="ARBA00023069"/>
    </source>
</evidence>
<evidence type="ECO:0000256" key="5">
    <source>
        <dbReference type="ARBA" id="ARBA00022490"/>
    </source>
</evidence>
<evidence type="ECO:0000259" key="11">
    <source>
        <dbReference type="Pfam" id="PF11527"/>
    </source>
</evidence>
<dbReference type="GeneID" id="36399519"/>
<evidence type="ECO:0000256" key="9">
    <source>
        <dbReference type="ARBA" id="ARBA00031593"/>
    </source>
</evidence>
<evidence type="ECO:0000256" key="6">
    <source>
        <dbReference type="ARBA" id="ARBA00023054"/>
    </source>
</evidence>
<keyword evidence="6" id="KW-0175">Coiled coil</keyword>
<sequence>METKDYKDDKAEDKRHIRAFSEAKSYAGHEKASAKDDDESSAEIPESDLVDKVITYFFENDDFAHSFETFAERHCHVFDLNSDEMKLEYTDIYNKFLALFETKLEAYIQSQGATVHEFYNLVRHAYKVDRESGTVLCSEILVATADFDVFVQMMRQTKETSLLRKR</sequence>
<protein>
    <recommendedName>
        <fullName evidence="4">Cilia- and flagella-associated protein 36</fullName>
    </recommendedName>
    <alternativeName>
        <fullName evidence="9">Coiled-coil domain-containing protein 104</fullName>
    </alternativeName>
</protein>
<feature type="domain" description="BART" evidence="11">
    <location>
        <begin position="49"/>
        <end position="159"/>
    </location>
</feature>
<dbReference type="OMA" id="MMKQTKE"/>
<dbReference type="Proteomes" id="UP000054928">
    <property type="component" value="Unassembled WGS sequence"/>
</dbReference>
<evidence type="ECO:0000256" key="10">
    <source>
        <dbReference type="SAM" id="MobiDB-lite"/>
    </source>
</evidence>
<accession>A0A0P1A8G8</accession>
<keyword evidence="7" id="KW-0969">Cilium</keyword>
<evidence type="ECO:0000256" key="2">
    <source>
        <dbReference type="ARBA" id="ARBA00004496"/>
    </source>
</evidence>
<dbReference type="AlphaFoldDB" id="A0A0P1A8G8"/>
<dbReference type="Gene3D" id="1.20.1520.10">
    <property type="entry name" value="ADP-ribosylation factor-like 2-binding protein, domain"/>
    <property type="match status" value="1"/>
</dbReference>
<dbReference type="InterPro" id="IPR023379">
    <property type="entry name" value="BART_dom"/>
</dbReference>
<dbReference type="PANTHER" id="PTHR21532">
    <property type="entry name" value="PHOSPHODIESTERASE HL"/>
    <property type="match status" value="1"/>
</dbReference>
<feature type="region of interest" description="Disordered" evidence="10">
    <location>
        <begin position="20"/>
        <end position="44"/>
    </location>
</feature>
<dbReference type="OrthoDB" id="302784at2759"/>
<name>A0A0P1A8G8_PLAHL</name>
<dbReference type="InterPro" id="IPR038888">
    <property type="entry name" value="CFAP36"/>
</dbReference>
<evidence type="ECO:0000256" key="3">
    <source>
        <dbReference type="ARBA" id="ARBA00007460"/>
    </source>
</evidence>
<keyword evidence="8" id="KW-0966">Cell projection</keyword>
<dbReference type="PANTHER" id="PTHR21532:SF0">
    <property type="entry name" value="CILIA- AND FLAGELLA-ASSOCIATED PROTEIN 36"/>
    <property type="match status" value="1"/>
</dbReference>
<comment type="similarity">
    <text evidence="3">Belongs to the CFAP36 family.</text>
</comment>
<dbReference type="Pfam" id="PF11527">
    <property type="entry name" value="ARL2_Bind_BART"/>
    <property type="match status" value="1"/>
</dbReference>
<proteinExistence type="inferred from homology"/>
<dbReference type="EMBL" id="CCYD01000261">
    <property type="protein sequence ID" value="CEG36998.1"/>
    <property type="molecule type" value="Genomic_DNA"/>
</dbReference>
<dbReference type="InterPro" id="IPR042541">
    <property type="entry name" value="BART_sf"/>
</dbReference>
<dbReference type="RefSeq" id="XP_024573367.1">
    <property type="nucleotide sequence ID" value="XM_024722275.1"/>
</dbReference>
<organism evidence="12 13">
    <name type="scientific">Plasmopara halstedii</name>
    <name type="common">Downy mildew of sunflower</name>
    <dbReference type="NCBI Taxonomy" id="4781"/>
    <lineage>
        <taxon>Eukaryota</taxon>
        <taxon>Sar</taxon>
        <taxon>Stramenopiles</taxon>
        <taxon>Oomycota</taxon>
        <taxon>Peronosporomycetes</taxon>
        <taxon>Peronosporales</taxon>
        <taxon>Peronosporaceae</taxon>
        <taxon>Plasmopara</taxon>
    </lineage>
</organism>
<evidence type="ECO:0000313" key="13">
    <source>
        <dbReference type="Proteomes" id="UP000054928"/>
    </source>
</evidence>
<evidence type="ECO:0000256" key="1">
    <source>
        <dbReference type="ARBA" id="ARBA00004138"/>
    </source>
</evidence>